<dbReference type="InterPro" id="IPR041662">
    <property type="entry name" value="SusD-like_2"/>
</dbReference>
<dbReference type="RefSeq" id="WP_073043463.1">
    <property type="nucleotide sequence ID" value="NZ_FQUO01000008.1"/>
</dbReference>
<keyword evidence="2" id="KW-1185">Reference proteome</keyword>
<dbReference type="Proteomes" id="UP000184368">
    <property type="component" value="Unassembled WGS sequence"/>
</dbReference>
<dbReference type="OrthoDB" id="614457at2"/>
<evidence type="ECO:0000313" key="2">
    <source>
        <dbReference type="Proteomes" id="UP000184368"/>
    </source>
</evidence>
<proteinExistence type="predicted"/>
<name>A0A1M5C0Z4_9BACT</name>
<gene>
    <name evidence="1" type="ORF">SAMN05444008_108182</name>
</gene>
<dbReference type="STRING" id="1302690.BUE76_18160"/>
<reference evidence="1 2" key="1">
    <citation type="submission" date="2016-11" db="EMBL/GenBank/DDBJ databases">
        <authorList>
            <person name="Jaros S."/>
            <person name="Januszkiewicz K."/>
            <person name="Wedrychowicz H."/>
        </authorList>
    </citation>
    <scope>NUCLEOTIDE SEQUENCE [LARGE SCALE GENOMIC DNA]</scope>
    <source>
        <strain evidence="1 2">DSM 26897</strain>
    </source>
</reference>
<dbReference type="InterPro" id="IPR011990">
    <property type="entry name" value="TPR-like_helical_dom_sf"/>
</dbReference>
<protein>
    <submittedName>
        <fullName evidence="1">Starch-binding associating with outer membrane</fullName>
    </submittedName>
</protein>
<dbReference type="Gene3D" id="1.25.40.390">
    <property type="match status" value="1"/>
</dbReference>
<dbReference type="PROSITE" id="PS51257">
    <property type="entry name" value="PROKAR_LIPOPROTEIN"/>
    <property type="match status" value="1"/>
</dbReference>
<dbReference type="EMBL" id="FQUO01000008">
    <property type="protein sequence ID" value="SHF48345.1"/>
    <property type="molecule type" value="Genomic_DNA"/>
</dbReference>
<sequence length="520" mass="55854">MKKITSFLLLGVTLLGTSCEKYLDINQNPNSATSATPALILPQALTTTASNLNGFNSYGAQLVGYMANAGGFGGFGTSITYNFSAGDFSGRWSSTFDNLEDYQTILNSSEGKPELAYFNAAARIMKAHSYQLLVDTYNDVPYTQALKGADNLTPVYDDAKAIYKSLADELDKAIAAINTGATTPGITPIGNSDVVFKGNMTKWKQLANTIKLRVLVRGNGKVQFSNQTFDAAGFLTEDALINPGYTRDNNRQNPKWSNWGFSYTGSDATKSWMPNTFVFGFYHGEKLSDPKRGAAIYYQYPSTPTNRLGVESNNIASSPSGSFWYPSTNRDGKSAGDATGVLKGPNAGFPLITAAESFFLQAEAAVRGIITGGSAATLFNKGIEASFTYLYTKPDGSVIGTPAADAALYLTDNATSPLVNFALAASTEAQIEAIVTQKYIALNMVNADQAWNDYRRTGYPSIVNTAGATGTQTFASSVSQSTAPDKLPTRILYPTTEASYNTANVPQNINVYTSKIFWAR</sequence>
<organism evidence="1 2">
    <name type="scientific">Cnuella takakiae</name>
    <dbReference type="NCBI Taxonomy" id="1302690"/>
    <lineage>
        <taxon>Bacteria</taxon>
        <taxon>Pseudomonadati</taxon>
        <taxon>Bacteroidota</taxon>
        <taxon>Chitinophagia</taxon>
        <taxon>Chitinophagales</taxon>
        <taxon>Chitinophagaceae</taxon>
        <taxon>Cnuella</taxon>
    </lineage>
</organism>
<dbReference type="Pfam" id="PF12771">
    <property type="entry name" value="SusD-like_2"/>
    <property type="match status" value="1"/>
</dbReference>
<evidence type="ECO:0000313" key="1">
    <source>
        <dbReference type="EMBL" id="SHF48345.1"/>
    </source>
</evidence>
<dbReference type="AlphaFoldDB" id="A0A1M5C0Z4"/>
<dbReference type="SUPFAM" id="SSF48452">
    <property type="entry name" value="TPR-like"/>
    <property type="match status" value="1"/>
</dbReference>
<accession>A0A1M5C0Z4</accession>